<dbReference type="PROSITE" id="PS51257">
    <property type="entry name" value="PROKAR_LIPOPROTEIN"/>
    <property type="match status" value="1"/>
</dbReference>
<dbReference type="EMBL" id="BMFL01000014">
    <property type="protein sequence ID" value="GGF03970.1"/>
    <property type="molecule type" value="Genomic_DNA"/>
</dbReference>
<dbReference type="InterPro" id="IPR011990">
    <property type="entry name" value="TPR-like_helical_dom_sf"/>
</dbReference>
<reference evidence="1" key="1">
    <citation type="journal article" date="2014" name="Int. J. Syst. Evol. Microbiol.">
        <title>Complete genome of a new Firmicutes species belonging to the dominant human colonic microbiota ('Ruminococcus bicirculans') reveals two chromosomes and a selective capacity to utilize plant glucans.</title>
        <authorList>
            <consortium name="NISC Comparative Sequencing Program"/>
            <person name="Wegmann U."/>
            <person name="Louis P."/>
            <person name="Goesmann A."/>
            <person name="Henrissat B."/>
            <person name="Duncan S.H."/>
            <person name="Flint H.J."/>
        </authorList>
    </citation>
    <scope>NUCLEOTIDE SEQUENCE</scope>
    <source>
        <strain evidence="1">CGMCC 1.12707</strain>
    </source>
</reference>
<sequence length="492" mass="56174">MKIIQFILTIFITGMLFSCESDLDEINTNPNDPSHVSPALLLTNISRTTFQAAGKDPLFASRMIILTSGENVFQYFKWNQGSYSRYETLMQAEKMIEEAKLTNNNNYIAIAKFFKAYHFYNLTVMFGEIPYSEALKGESSQVFNPKYDSQEAVFTGVLKELEEANNLINTNDAISGDIIYNGNTTKWKKLINAFRLRVLMTLSNKGSINGNSVASQFSAIVQNQNLMSSSDDNAQLVFFDRLDNRYTSFNDSDYGSSIYMSGSYIKLFQERKDPRLFSFAERTGQASSQGLALTNFNGYNGGDPIVPYANNEALVQQQNISKVNQRFYRDAINEPHSLLSYSEQELILAEAAARGWISSGAKNHYENSIKASFDFYSRNSPNASTYFADFDVNNYLIQDLVNFDRATNLNAQLELIMTQRYLSAFHQQGWNFFFDYLRTNYPNLPIQTGTAKPYRFLYPTSEYNNNTTNLQESISRQFNGTDNINLKTWLYN</sequence>
<evidence type="ECO:0000313" key="3">
    <source>
        <dbReference type="Proteomes" id="UP000184120"/>
    </source>
</evidence>
<protein>
    <submittedName>
        <fullName evidence="2">Starch-binding associating with outer membrane</fullName>
    </submittedName>
</protein>
<accession>A0A1M6TQ96</accession>
<reference evidence="2" key="3">
    <citation type="submission" date="2016-11" db="EMBL/GenBank/DDBJ databases">
        <authorList>
            <person name="Jaros S."/>
            <person name="Januszkiewicz K."/>
            <person name="Wedrychowicz H."/>
        </authorList>
    </citation>
    <scope>NUCLEOTIDE SEQUENCE [LARGE SCALE GENOMIC DNA]</scope>
    <source>
        <strain evidence="2">DSM 27989</strain>
    </source>
</reference>
<dbReference type="InterPro" id="IPR041662">
    <property type="entry name" value="SusD-like_2"/>
</dbReference>
<reference evidence="4" key="4">
    <citation type="journal article" date="2019" name="Int. J. Syst. Evol. Microbiol.">
        <title>The Global Catalogue of Microorganisms (GCM) 10K type strain sequencing project: providing services to taxonomists for standard genome sequencing and annotation.</title>
        <authorList>
            <consortium name="The Broad Institute Genomics Platform"/>
            <consortium name="The Broad Institute Genome Sequencing Center for Infectious Disease"/>
            <person name="Wu L."/>
            <person name="Ma J."/>
        </authorList>
    </citation>
    <scope>NUCLEOTIDE SEQUENCE [LARGE SCALE GENOMIC DNA]</scope>
    <source>
        <strain evidence="4">CGMCC 1.12707</strain>
    </source>
</reference>
<dbReference type="Proteomes" id="UP000650994">
    <property type="component" value="Unassembled WGS sequence"/>
</dbReference>
<evidence type="ECO:0000313" key="1">
    <source>
        <dbReference type="EMBL" id="GGF03970.1"/>
    </source>
</evidence>
<proteinExistence type="predicted"/>
<dbReference type="Gene3D" id="1.25.40.390">
    <property type="match status" value="1"/>
</dbReference>
<dbReference type="STRING" id="1434701.SAMN05443634_10244"/>
<gene>
    <name evidence="1" type="ORF">GCM10010984_21610</name>
    <name evidence="2" type="ORF">SAMN05443634_10244</name>
</gene>
<organism evidence="2 3">
    <name type="scientific">Chishuiella changwenlii</name>
    <dbReference type="NCBI Taxonomy" id="1434701"/>
    <lineage>
        <taxon>Bacteria</taxon>
        <taxon>Pseudomonadati</taxon>
        <taxon>Bacteroidota</taxon>
        <taxon>Flavobacteriia</taxon>
        <taxon>Flavobacteriales</taxon>
        <taxon>Weeksellaceae</taxon>
        <taxon>Chishuiella</taxon>
    </lineage>
</organism>
<dbReference type="RefSeq" id="WP_072929333.1">
    <property type="nucleotide sequence ID" value="NZ_BMFL01000014.1"/>
</dbReference>
<keyword evidence="4" id="KW-1185">Reference proteome</keyword>
<dbReference type="AlphaFoldDB" id="A0A1M6TQ96"/>
<reference evidence="1" key="5">
    <citation type="submission" date="2024-05" db="EMBL/GenBank/DDBJ databases">
        <authorList>
            <person name="Sun Q."/>
            <person name="Zhou Y."/>
        </authorList>
    </citation>
    <scope>NUCLEOTIDE SEQUENCE</scope>
    <source>
        <strain evidence="1">CGMCC 1.12707</strain>
    </source>
</reference>
<dbReference type="SUPFAM" id="SSF48452">
    <property type="entry name" value="TPR-like"/>
    <property type="match status" value="1"/>
</dbReference>
<dbReference type="EMBL" id="FRBH01000002">
    <property type="protein sequence ID" value="SHK59106.1"/>
    <property type="molecule type" value="Genomic_DNA"/>
</dbReference>
<name>A0A1M6TQ96_9FLAO</name>
<evidence type="ECO:0000313" key="2">
    <source>
        <dbReference type="EMBL" id="SHK59106.1"/>
    </source>
</evidence>
<evidence type="ECO:0000313" key="4">
    <source>
        <dbReference type="Proteomes" id="UP000650994"/>
    </source>
</evidence>
<dbReference type="Pfam" id="PF12771">
    <property type="entry name" value="SusD-like_2"/>
    <property type="match status" value="1"/>
</dbReference>
<dbReference type="Proteomes" id="UP000184120">
    <property type="component" value="Unassembled WGS sequence"/>
</dbReference>
<reference evidence="3" key="2">
    <citation type="submission" date="2016-11" db="EMBL/GenBank/DDBJ databases">
        <authorList>
            <person name="Varghese N."/>
            <person name="Submissions S."/>
        </authorList>
    </citation>
    <scope>NUCLEOTIDE SEQUENCE [LARGE SCALE GENOMIC DNA]</scope>
    <source>
        <strain evidence="3">DSM 27989</strain>
    </source>
</reference>
<dbReference type="OrthoDB" id="725917at2"/>